<gene>
    <name evidence="1" type="ORF">C427_1819</name>
</gene>
<dbReference type="InterPro" id="IPR001920">
    <property type="entry name" value="Asp/Glu_race"/>
</dbReference>
<sequence>MSLDFAEIEALHHQGDWQKTASILSDSAKSLEAAGAVFFSNLHQHYAQDGITGV</sequence>
<dbReference type="Proteomes" id="UP000011864">
    <property type="component" value="Chromosome"/>
</dbReference>
<dbReference type="Gene3D" id="3.40.50.1860">
    <property type="match status" value="1"/>
</dbReference>
<dbReference type="STRING" id="1129794.C427_1819"/>
<accession>K7A9D3</accession>
<protein>
    <submittedName>
        <fullName evidence="1">Aspartate racemase</fullName>
    </submittedName>
</protein>
<dbReference type="KEGG" id="gps:C427_1819"/>
<organism evidence="1 2">
    <name type="scientific">Paraglaciecola psychrophila 170</name>
    <dbReference type="NCBI Taxonomy" id="1129794"/>
    <lineage>
        <taxon>Bacteria</taxon>
        <taxon>Pseudomonadati</taxon>
        <taxon>Pseudomonadota</taxon>
        <taxon>Gammaproteobacteria</taxon>
        <taxon>Alteromonadales</taxon>
        <taxon>Alteromonadaceae</taxon>
        <taxon>Paraglaciecola</taxon>
    </lineage>
</organism>
<dbReference type="AlphaFoldDB" id="K7A9D3"/>
<evidence type="ECO:0000313" key="2">
    <source>
        <dbReference type="Proteomes" id="UP000011864"/>
    </source>
</evidence>
<dbReference type="EMBL" id="CP003837">
    <property type="protein sequence ID" value="AGH43928.1"/>
    <property type="molecule type" value="Genomic_DNA"/>
</dbReference>
<dbReference type="GO" id="GO:0016855">
    <property type="term" value="F:racemase and epimerase activity, acting on amino acids and derivatives"/>
    <property type="evidence" value="ECO:0007669"/>
    <property type="project" value="InterPro"/>
</dbReference>
<dbReference type="eggNOG" id="COG1794">
    <property type="taxonomic scope" value="Bacteria"/>
</dbReference>
<name>K7A9D3_9ALTE</name>
<dbReference type="PATRIC" id="fig|1129794.4.peg.1803"/>
<evidence type="ECO:0000313" key="1">
    <source>
        <dbReference type="EMBL" id="AGH43928.1"/>
    </source>
</evidence>
<proteinExistence type="predicted"/>
<dbReference type="RefSeq" id="WP_007637517.1">
    <property type="nucleotide sequence ID" value="NC_020514.1"/>
</dbReference>
<dbReference type="HOGENOM" id="CLU_3046252_0_0_6"/>
<keyword evidence="2" id="KW-1185">Reference proteome</keyword>
<reference evidence="1 2" key="1">
    <citation type="journal article" date="2013" name="Genome Announc.">
        <title>Complete Genome Sequence of Glaciecola psychrophila Strain 170T.</title>
        <authorList>
            <person name="Yin J."/>
            <person name="Chen J."/>
            <person name="Liu G."/>
            <person name="Yu Y."/>
            <person name="Song L."/>
            <person name="Wang X."/>
            <person name="Qu X."/>
        </authorList>
    </citation>
    <scope>NUCLEOTIDE SEQUENCE [LARGE SCALE GENOMIC DNA]</scope>
    <source>
        <strain evidence="1 2">170</strain>
    </source>
</reference>